<proteinExistence type="predicted"/>
<reference evidence="2 3" key="1">
    <citation type="journal article" date="2015" name="Nature">
        <title>rRNA introns, odd ribosomes, and small enigmatic genomes across a large radiation of phyla.</title>
        <authorList>
            <person name="Brown C.T."/>
            <person name="Hug L.A."/>
            <person name="Thomas B.C."/>
            <person name="Sharon I."/>
            <person name="Castelle C.J."/>
            <person name="Singh A."/>
            <person name="Wilkins M.J."/>
            <person name="Williams K.H."/>
            <person name="Banfield J.F."/>
        </authorList>
    </citation>
    <scope>NUCLEOTIDE SEQUENCE [LARGE SCALE GENOMIC DNA]</scope>
</reference>
<dbReference type="AlphaFoldDB" id="A0A0G0IFM3"/>
<protein>
    <submittedName>
        <fullName evidence="2">Uncharacterized protein</fullName>
    </submittedName>
</protein>
<name>A0A0G0IFM3_9BACT</name>
<feature type="coiled-coil region" evidence="1">
    <location>
        <begin position="104"/>
        <end position="148"/>
    </location>
</feature>
<evidence type="ECO:0000313" key="3">
    <source>
        <dbReference type="Proteomes" id="UP000034448"/>
    </source>
</evidence>
<sequence>MQKSIIALILFALFLIPLYPVYAQSIATPAAGKPTTAIQRAQLLKNNLQASPGTVGDKIASKGAQLKEKLLRFRDQRKAKLAEKINDNLNKINERRTNQMMDHVSKLSNILSRLDERVSNAEANGKDMSSANAAIADANAKIASAEASVSAQKLKDYTIEATSEATIKADAAAMRNKLHDDLQSVHNLIVTARQAVANAISTAVSSAKGGGTP</sequence>
<organism evidence="2 3">
    <name type="scientific">Candidatus Daviesbacteria bacterium GW2011_GWA1_36_8</name>
    <dbReference type="NCBI Taxonomy" id="1618417"/>
    <lineage>
        <taxon>Bacteria</taxon>
        <taxon>Candidatus Daviesiibacteriota</taxon>
    </lineage>
</organism>
<comment type="caution">
    <text evidence="2">The sequence shown here is derived from an EMBL/GenBank/DDBJ whole genome shotgun (WGS) entry which is preliminary data.</text>
</comment>
<dbReference type="Proteomes" id="UP000034448">
    <property type="component" value="Unassembled WGS sequence"/>
</dbReference>
<accession>A0A0G0IFM3</accession>
<gene>
    <name evidence="2" type="ORF">US28_C0028G0025</name>
</gene>
<keyword evidence="1" id="KW-0175">Coiled coil</keyword>
<evidence type="ECO:0000256" key="1">
    <source>
        <dbReference type="SAM" id="Coils"/>
    </source>
</evidence>
<dbReference type="EMBL" id="LBSJ01000028">
    <property type="protein sequence ID" value="KKQ14861.1"/>
    <property type="molecule type" value="Genomic_DNA"/>
</dbReference>
<evidence type="ECO:0000313" key="2">
    <source>
        <dbReference type="EMBL" id="KKQ14861.1"/>
    </source>
</evidence>